<dbReference type="SMART" id="SM01297">
    <property type="entry name" value="KAP"/>
    <property type="match status" value="1"/>
</dbReference>
<organism evidence="2 3">
    <name type="scientific">Giardia duodenalis assemblage B</name>
    <dbReference type="NCBI Taxonomy" id="1394984"/>
    <lineage>
        <taxon>Eukaryota</taxon>
        <taxon>Metamonada</taxon>
        <taxon>Diplomonadida</taxon>
        <taxon>Hexamitidae</taxon>
        <taxon>Giardiinae</taxon>
        <taxon>Giardia</taxon>
    </lineage>
</organism>
<evidence type="ECO:0000313" key="3">
    <source>
        <dbReference type="Proteomes" id="UP000070089"/>
    </source>
</evidence>
<proteinExistence type="predicted"/>
<protein>
    <submittedName>
        <fullName evidence="2">Kinesin-associated protein</fullName>
    </submittedName>
</protein>
<comment type="caution">
    <text evidence="2">The sequence shown here is derived from an EMBL/GenBank/DDBJ whole genome shotgun (WGS) entry which is preliminary data.</text>
</comment>
<dbReference type="AlphaFoldDB" id="A0A132NW96"/>
<dbReference type="GO" id="GO:0035869">
    <property type="term" value="C:ciliary transition zone"/>
    <property type="evidence" value="ECO:0007669"/>
    <property type="project" value="TreeGrafter"/>
</dbReference>
<dbReference type="GO" id="GO:0007018">
    <property type="term" value="P:microtubule-based movement"/>
    <property type="evidence" value="ECO:0007669"/>
    <property type="project" value="TreeGrafter"/>
</dbReference>
<dbReference type="VEuPathDB" id="GiardiaDB:QR46_1677"/>
<dbReference type="InterPro" id="IPR011989">
    <property type="entry name" value="ARM-like"/>
</dbReference>
<dbReference type="SUPFAM" id="SSF48371">
    <property type="entry name" value="ARM repeat"/>
    <property type="match status" value="1"/>
</dbReference>
<dbReference type="GO" id="GO:0044782">
    <property type="term" value="P:cilium organization"/>
    <property type="evidence" value="ECO:0007669"/>
    <property type="project" value="TreeGrafter"/>
</dbReference>
<feature type="compositionally biased region" description="Low complexity" evidence="1">
    <location>
        <begin position="688"/>
        <end position="702"/>
    </location>
</feature>
<name>A0A132NW96_GIAIN</name>
<sequence length="768" mass="86270">MQAAVSKKVRPGAIEIDLLKKAIVIHYEAIIVNRDEATGALRKTVRPNKKTFPVGVFSRENIPEIVDELILGCSLFTESNRDLLKCLLGALLENRELAICGEPSINKINQYIECFYDELPIKIEATSRIFKLCEKAENLNVLAFNDVLLAALTRSLREDGAKSMLFATNICFIFFSLSHHCTYGRQLLRQNIPDALIKLIEQEEKRHKVWYTKIAKIKKDVQAAKDMEKESKKKYYLEEYERYKRMLEIQDKLLFAAIHTVINLSEAASEMQHELILFCEVEKLVSYIGTIIKRRPINQPLVALAVTFLRRLAITPEGAKLTMSTDILTNTIKLLGEDTAGSSVDSILRFLYNLCFDDTARHIIVRSGILLTLQSHFAKLLQDLLTVLGEKLLITSTSGGASWPEVSQLLPIVSRHDCRAETVELDRMTNMVVAYARFLYILSTDDMGLESFERTDILLYSILAACLLPKPPIELIALLVNLFILERATLPIIASGILVPLSRQAVRLDSPDFYLVFSNIATHYPMIPKRQITDKSFAHIPELMDVMLKRDSDKYTTVLLGAVASAPLRFIAKNPGVLKFTVSLILRNSSPELLKLEAIAMLSSLLNSGKVLLNPDHVKKLPETLLAFLIKLEDEPDYIGTILLCILKACVHENFRSVFLATKDFLPCILKFLYESDEAMPTVPPPRASSRVRSRSTTTTRSSGHRKEGAFVIKSASDSFQGRSAYICSVLASMILDVVAAEEPGQSDNIANLRFRKYNTELLAALKS</sequence>
<dbReference type="GO" id="GO:0019894">
    <property type="term" value="F:kinesin binding"/>
    <property type="evidence" value="ECO:0007669"/>
    <property type="project" value="InterPro"/>
</dbReference>
<dbReference type="InterPro" id="IPR016024">
    <property type="entry name" value="ARM-type_fold"/>
</dbReference>
<dbReference type="Proteomes" id="UP000070089">
    <property type="component" value="Unassembled WGS sequence"/>
</dbReference>
<dbReference type="GO" id="GO:0005930">
    <property type="term" value="C:axoneme"/>
    <property type="evidence" value="ECO:0007669"/>
    <property type="project" value="TreeGrafter"/>
</dbReference>
<evidence type="ECO:0000313" key="2">
    <source>
        <dbReference type="EMBL" id="KWX14341.1"/>
    </source>
</evidence>
<feature type="region of interest" description="Disordered" evidence="1">
    <location>
        <begin position="683"/>
        <end position="706"/>
    </location>
</feature>
<evidence type="ECO:0000256" key="1">
    <source>
        <dbReference type="SAM" id="MobiDB-lite"/>
    </source>
</evidence>
<gene>
    <name evidence="2" type="ORF">QR46_1677</name>
</gene>
<dbReference type="GO" id="GO:0016939">
    <property type="term" value="C:kinesin II complex"/>
    <property type="evidence" value="ECO:0007669"/>
    <property type="project" value="TreeGrafter"/>
</dbReference>
<dbReference type="Gene3D" id="1.25.10.10">
    <property type="entry name" value="Leucine-rich Repeat Variant"/>
    <property type="match status" value="1"/>
</dbReference>
<dbReference type="Pfam" id="PF05804">
    <property type="entry name" value="KAP"/>
    <property type="match status" value="1"/>
</dbReference>
<dbReference type="OrthoDB" id="10265679at2759"/>
<dbReference type="EMBL" id="JXTI01000036">
    <property type="protein sequence ID" value="KWX14341.1"/>
    <property type="molecule type" value="Genomic_DNA"/>
</dbReference>
<accession>A0A132NW96</accession>
<reference evidence="2 3" key="1">
    <citation type="journal article" date="2015" name="Mol. Biochem. Parasitol.">
        <title>Identification of polymorphic genes for use in assemblage B genotyping assays through comparative genomics of multiple assemblage B Giardia duodenalis isolates.</title>
        <authorList>
            <person name="Wielinga C."/>
            <person name="Thompson R.C."/>
            <person name="Monis P."/>
            <person name="Ryan U."/>
        </authorList>
    </citation>
    <scope>NUCLEOTIDE SEQUENCE [LARGE SCALE GENOMIC DNA]</scope>
    <source>
        <strain evidence="2 3">BAH15c1</strain>
    </source>
</reference>
<dbReference type="PANTHER" id="PTHR15605">
    <property type="entry name" value="KINESIN-ASSOCIATED PROTEINS"/>
    <property type="match status" value="1"/>
</dbReference>
<dbReference type="PANTHER" id="PTHR15605:SF2">
    <property type="entry name" value="KINESIN-ASSOCIATED PROTEIN 3"/>
    <property type="match status" value="1"/>
</dbReference>
<dbReference type="InterPro" id="IPR008658">
    <property type="entry name" value="KAP3"/>
</dbReference>